<dbReference type="OrthoDB" id="20105at2759"/>
<evidence type="ECO:0000256" key="6">
    <source>
        <dbReference type="ARBA" id="ARBA00041184"/>
    </source>
</evidence>
<dbReference type="GO" id="GO:0005739">
    <property type="term" value="C:mitochondrion"/>
    <property type="evidence" value="ECO:0007669"/>
    <property type="project" value="TreeGrafter"/>
</dbReference>
<dbReference type="InParanoid" id="F4RJM8"/>
<dbReference type="PANTHER" id="PTHR10920:SF18">
    <property type="entry name" value="RRNA METHYLTRANSFERASE 2, MITOCHONDRIAL"/>
    <property type="match status" value="1"/>
</dbReference>
<dbReference type="KEGG" id="mlr:MELLADRAFT_28887"/>
<evidence type="ECO:0000256" key="2">
    <source>
        <dbReference type="ARBA" id="ARBA00022552"/>
    </source>
</evidence>
<dbReference type="VEuPathDB" id="FungiDB:MELLADRAFT_28887"/>
<dbReference type="GeneID" id="18927041"/>
<dbReference type="HOGENOM" id="CLU_009422_4_0_1"/>
<keyword evidence="4" id="KW-0808">Transferase</keyword>
<dbReference type="EMBL" id="GL883104">
    <property type="protein sequence ID" value="EGG07334.1"/>
    <property type="molecule type" value="Genomic_DNA"/>
</dbReference>
<dbReference type="Pfam" id="PF01728">
    <property type="entry name" value="FtsJ"/>
    <property type="match status" value="1"/>
</dbReference>
<accession>F4RJM8</accession>
<evidence type="ECO:0000256" key="4">
    <source>
        <dbReference type="ARBA" id="ARBA00022679"/>
    </source>
</evidence>
<proteinExistence type="inferred from homology"/>
<gene>
    <name evidence="8" type="ORF">MELLADRAFT_28887</name>
</gene>
<dbReference type="InterPro" id="IPR002877">
    <property type="entry name" value="RNA_MeTrfase_FtsJ_dom"/>
</dbReference>
<keyword evidence="5" id="KW-0949">S-adenosyl-L-methionine</keyword>
<dbReference type="InterPro" id="IPR050082">
    <property type="entry name" value="RNA_methyltr_RlmE"/>
</dbReference>
<dbReference type="STRING" id="747676.F4RJM8"/>
<dbReference type="Gene3D" id="3.40.50.150">
    <property type="entry name" value="Vaccinia Virus protein VP39"/>
    <property type="match status" value="1"/>
</dbReference>
<evidence type="ECO:0000313" key="9">
    <source>
        <dbReference type="Proteomes" id="UP000001072"/>
    </source>
</evidence>
<dbReference type="AlphaFoldDB" id="F4RJM8"/>
<evidence type="ECO:0000256" key="5">
    <source>
        <dbReference type="ARBA" id="ARBA00022691"/>
    </source>
</evidence>
<keyword evidence="9" id="KW-1185">Reference proteome</keyword>
<dbReference type="Proteomes" id="UP000001072">
    <property type="component" value="Unassembled WGS sequence"/>
</dbReference>
<dbReference type="InterPro" id="IPR029063">
    <property type="entry name" value="SAM-dependent_MTases_sf"/>
</dbReference>
<sequence length="224" mass="25151">QSSSSKRFLRRAQTDTYGKTKCSNRGEKVYVARSAHKLNSLDQTLKLFSKHYHGTMNVLDLGASPGGWTEVLIACDLLPLSRSIYVDVPSNTKLSFIQGDFLNQEIQYKIIEALQSNLQPKPNPSIPTIILSDLLGSMSGIPIKDAQNSLDLCLSVSQLAQTVLQETQIEGHEDDTLVIKHIQSGLTDELRNHLKSNWKSVRWIKPLASRSESREGYFIARQRK</sequence>
<reference evidence="9" key="1">
    <citation type="journal article" date="2011" name="Proc. Natl. Acad. Sci. U.S.A.">
        <title>Obligate biotrophy features unraveled by the genomic analysis of rust fungi.</title>
        <authorList>
            <person name="Duplessis S."/>
            <person name="Cuomo C.A."/>
            <person name="Lin Y.-C."/>
            <person name="Aerts A."/>
            <person name="Tisserant E."/>
            <person name="Veneault-Fourrey C."/>
            <person name="Joly D.L."/>
            <person name="Hacquard S."/>
            <person name="Amselem J."/>
            <person name="Cantarel B.L."/>
            <person name="Chiu R."/>
            <person name="Coutinho P.M."/>
            <person name="Feau N."/>
            <person name="Field M."/>
            <person name="Frey P."/>
            <person name="Gelhaye E."/>
            <person name="Goldberg J."/>
            <person name="Grabherr M.G."/>
            <person name="Kodira C.D."/>
            <person name="Kohler A."/>
            <person name="Kuees U."/>
            <person name="Lindquist E.A."/>
            <person name="Lucas S.M."/>
            <person name="Mago R."/>
            <person name="Mauceli E."/>
            <person name="Morin E."/>
            <person name="Murat C."/>
            <person name="Pangilinan J.L."/>
            <person name="Park R."/>
            <person name="Pearson M."/>
            <person name="Quesneville H."/>
            <person name="Rouhier N."/>
            <person name="Sakthikumar S."/>
            <person name="Salamov A.A."/>
            <person name="Schmutz J."/>
            <person name="Selles B."/>
            <person name="Shapiro H."/>
            <person name="Tanguay P."/>
            <person name="Tuskan G.A."/>
            <person name="Henrissat B."/>
            <person name="Van de Peer Y."/>
            <person name="Rouze P."/>
            <person name="Ellis J.G."/>
            <person name="Dodds P.N."/>
            <person name="Schein J.E."/>
            <person name="Zhong S."/>
            <person name="Hamelin R.C."/>
            <person name="Grigoriev I.V."/>
            <person name="Szabo L.J."/>
            <person name="Martin F."/>
        </authorList>
    </citation>
    <scope>NUCLEOTIDE SEQUENCE [LARGE SCALE GENOMIC DNA]</scope>
    <source>
        <strain evidence="9">98AG31 / pathotype 3-4-7</strain>
    </source>
</reference>
<keyword evidence="2" id="KW-0698">rRNA processing</keyword>
<keyword evidence="3" id="KW-0489">Methyltransferase</keyword>
<dbReference type="RefSeq" id="XP_007409241.1">
    <property type="nucleotide sequence ID" value="XM_007409179.2"/>
</dbReference>
<evidence type="ECO:0000259" key="7">
    <source>
        <dbReference type="Pfam" id="PF01728"/>
    </source>
</evidence>
<feature type="non-terminal residue" evidence="8">
    <location>
        <position position="224"/>
    </location>
</feature>
<feature type="non-terminal residue" evidence="8">
    <location>
        <position position="1"/>
    </location>
</feature>
<comment type="similarity">
    <text evidence="1">Belongs to the class I-like SAM-binding methyltransferase superfamily. RNA methyltransferase RlmE family.</text>
</comment>
<name>F4RJM8_MELLP</name>
<dbReference type="eggNOG" id="KOG4589">
    <property type="taxonomic scope" value="Eukaryota"/>
</dbReference>
<protein>
    <recommendedName>
        <fullName evidence="6">rRNA methyltransferase 2, mitochondrial</fullName>
    </recommendedName>
</protein>
<feature type="domain" description="Ribosomal RNA methyltransferase FtsJ" evidence="7">
    <location>
        <begin position="30"/>
        <end position="223"/>
    </location>
</feature>
<dbReference type="GO" id="GO:0008650">
    <property type="term" value="F:rRNA (uridine-2'-O-)-methyltransferase activity"/>
    <property type="evidence" value="ECO:0007669"/>
    <property type="project" value="TreeGrafter"/>
</dbReference>
<organism evidence="9">
    <name type="scientific">Melampsora larici-populina (strain 98AG31 / pathotype 3-4-7)</name>
    <name type="common">Poplar leaf rust fungus</name>
    <dbReference type="NCBI Taxonomy" id="747676"/>
    <lineage>
        <taxon>Eukaryota</taxon>
        <taxon>Fungi</taxon>
        <taxon>Dikarya</taxon>
        <taxon>Basidiomycota</taxon>
        <taxon>Pucciniomycotina</taxon>
        <taxon>Pucciniomycetes</taxon>
        <taxon>Pucciniales</taxon>
        <taxon>Melampsoraceae</taxon>
        <taxon>Melampsora</taxon>
    </lineage>
</organism>
<dbReference type="PANTHER" id="PTHR10920">
    <property type="entry name" value="RIBOSOMAL RNA METHYLTRANSFERASE"/>
    <property type="match status" value="1"/>
</dbReference>
<evidence type="ECO:0000256" key="3">
    <source>
        <dbReference type="ARBA" id="ARBA00022603"/>
    </source>
</evidence>
<dbReference type="SUPFAM" id="SSF53335">
    <property type="entry name" value="S-adenosyl-L-methionine-dependent methyltransferases"/>
    <property type="match status" value="1"/>
</dbReference>
<evidence type="ECO:0000256" key="1">
    <source>
        <dbReference type="ARBA" id="ARBA00009258"/>
    </source>
</evidence>
<evidence type="ECO:0000313" key="8">
    <source>
        <dbReference type="EMBL" id="EGG07334.1"/>
    </source>
</evidence>